<dbReference type="SUPFAM" id="SSF50998">
    <property type="entry name" value="Quinoprotein alcohol dehydrogenase-like"/>
    <property type="match status" value="1"/>
</dbReference>
<gene>
    <name evidence="2" type="ORF">CLV58_10972</name>
</gene>
<evidence type="ECO:0000256" key="1">
    <source>
        <dbReference type="SAM" id="SignalP"/>
    </source>
</evidence>
<feature type="signal peptide" evidence="1">
    <location>
        <begin position="1"/>
        <end position="28"/>
    </location>
</feature>
<proteinExistence type="predicted"/>
<name>A0A2T0SY57_9BACT</name>
<dbReference type="PANTHER" id="PTHR42754">
    <property type="entry name" value="ENDOGLUCANASE"/>
    <property type="match status" value="1"/>
</dbReference>
<evidence type="ECO:0008006" key="4">
    <source>
        <dbReference type="Google" id="ProtNLM"/>
    </source>
</evidence>
<keyword evidence="3" id="KW-1185">Reference proteome</keyword>
<feature type="chain" id="PRO_5015400624" description="Bulb-type lectin domain-containing protein" evidence="1">
    <location>
        <begin position="29"/>
        <end position="477"/>
    </location>
</feature>
<dbReference type="PANTHER" id="PTHR42754:SF1">
    <property type="entry name" value="LIPOPROTEIN"/>
    <property type="match status" value="1"/>
</dbReference>
<protein>
    <recommendedName>
        <fullName evidence="4">Bulb-type lectin domain-containing protein</fullName>
    </recommendedName>
</protein>
<evidence type="ECO:0000313" key="2">
    <source>
        <dbReference type="EMBL" id="PRY38345.1"/>
    </source>
</evidence>
<reference evidence="2 3" key="1">
    <citation type="submission" date="2018-03" db="EMBL/GenBank/DDBJ databases">
        <title>Genomic Encyclopedia of Archaeal and Bacterial Type Strains, Phase II (KMG-II): from individual species to whole genera.</title>
        <authorList>
            <person name="Goeker M."/>
        </authorList>
    </citation>
    <scope>NUCLEOTIDE SEQUENCE [LARGE SCALE GENOMIC DNA]</scope>
    <source>
        <strain evidence="2 3">DSM 28354</strain>
    </source>
</reference>
<comment type="caution">
    <text evidence="2">The sequence shown here is derived from an EMBL/GenBank/DDBJ whole genome shotgun (WGS) entry which is preliminary data.</text>
</comment>
<dbReference type="InterPro" id="IPR011047">
    <property type="entry name" value="Quinoprotein_ADH-like_sf"/>
</dbReference>
<dbReference type="AlphaFoldDB" id="A0A2T0SY57"/>
<keyword evidence="1" id="KW-0732">Signal</keyword>
<organism evidence="2 3">
    <name type="scientific">Spirosoma oryzae</name>
    <dbReference type="NCBI Taxonomy" id="1469603"/>
    <lineage>
        <taxon>Bacteria</taxon>
        <taxon>Pseudomonadati</taxon>
        <taxon>Bacteroidota</taxon>
        <taxon>Cytophagia</taxon>
        <taxon>Cytophagales</taxon>
        <taxon>Cytophagaceae</taxon>
        <taxon>Spirosoma</taxon>
    </lineage>
</organism>
<evidence type="ECO:0000313" key="3">
    <source>
        <dbReference type="Proteomes" id="UP000238375"/>
    </source>
</evidence>
<dbReference type="Proteomes" id="UP000238375">
    <property type="component" value="Unassembled WGS sequence"/>
</dbReference>
<dbReference type="EMBL" id="PVTE01000009">
    <property type="protein sequence ID" value="PRY38345.1"/>
    <property type="molecule type" value="Genomic_DNA"/>
</dbReference>
<sequence length="477" mass="51222">MKKNYQRETRLYWLRVWLLFVSATAAHAQTTQTPIIQWQRLLGRSYGSSPYQPRVVRANSDGYAVLHRKVIRLDDSGNTIWETILPDPPEYPGYYTITTHIAAAPDGGFGVLAYNRFKWSLFRLNADGSIRWNKTFVESTETSTSATREFAGLICTADGGFLAAATMGYSRSSFGTELYKFDAAGNNTITSSVNIPAGNEPRTYSSVRQIVQMPDGTYTLVGRANGASSSPADWVVKLDSQLAVVWQKNKGGRGLDRVIVSPYDNTAVLAVGSATGTDTRSLMISANGDITDGVTLANRANFTTSFLVAGANPNSHTIVDVVSERQGDIRLQTVVGQTLSYQQKLGGSGTETVTDAVAGADGGFLVIGTTTSTDGDIQGKTNTDAEVWLVKVGPVSNNVYSVKSGNWNDPSVWSCNCVPAAWQNVTISDTHTVRLDATMPAAACLNLEIVGTFSMQGSSITINGASVTLDDTNVVTN</sequence>
<accession>A0A2T0SY57</accession>